<dbReference type="EMBL" id="AQIB01094422">
    <property type="status" value="NOT_ANNOTATED_CDS"/>
    <property type="molecule type" value="Genomic_DNA"/>
</dbReference>
<reference evidence="2 3" key="1">
    <citation type="submission" date="2014-03" db="EMBL/GenBank/DDBJ databases">
        <authorList>
            <person name="Warren W."/>
            <person name="Wilson R.K."/>
        </authorList>
    </citation>
    <scope>NUCLEOTIDE SEQUENCE</scope>
</reference>
<protein>
    <submittedName>
        <fullName evidence="2">Uncharacterized protein</fullName>
    </submittedName>
</protein>
<reference evidence="2" key="2">
    <citation type="submission" date="2025-08" db="UniProtKB">
        <authorList>
            <consortium name="Ensembl"/>
        </authorList>
    </citation>
    <scope>IDENTIFICATION</scope>
</reference>
<keyword evidence="3" id="KW-1185">Reference proteome</keyword>
<name>A0A0D9S962_CHLSB</name>
<evidence type="ECO:0000256" key="1">
    <source>
        <dbReference type="SAM" id="MobiDB-lite"/>
    </source>
</evidence>
<organism evidence="2 3">
    <name type="scientific">Chlorocebus sabaeus</name>
    <name type="common">Green monkey</name>
    <name type="synonym">Simia sabaea</name>
    <dbReference type="NCBI Taxonomy" id="60711"/>
    <lineage>
        <taxon>Eukaryota</taxon>
        <taxon>Metazoa</taxon>
        <taxon>Chordata</taxon>
        <taxon>Craniata</taxon>
        <taxon>Vertebrata</taxon>
        <taxon>Euteleostomi</taxon>
        <taxon>Mammalia</taxon>
        <taxon>Eutheria</taxon>
        <taxon>Euarchontoglires</taxon>
        <taxon>Primates</taxon>
        <taxon>Haplorrhini</taxon>
        <taxon>Catarrhini</taxon>
        <taxon>Cercopithecidae</taxon>
        <taxon>Cercopithecinae</taxon>
        <taxon>Chlorocebus</taxon>
    </lineage>
</organism>
<feature type="region of interest" description="Disordered" evidence="1">
    <location>
        <begin position="1"/>
        <end position="22"/>
    </location>
</feature>
<evidence type="ECO:0000313" key="3">
    <source>
        <dbReference type="Proteomes" id="UP000029965"/>
    </source>
</evidence>
<proteinExistence type="predicted"/>
<feature type="compositionally biased region" description="Polar residues" evidence="1">
    <location>
        <begin position="1"/>
        <end position="10"/>
    </location>
</feature>
<evidence type="ECO:0000313" key="2">
    <source>
        <dbReference type="Ensembl" id="ENSCSAP00000017401.1"/>
    </source>
</evidence>
<reference evidence="2" key="3">
    <citation type="submission" date="2025-09" db="UniProtKB">
        <authorList>
            <consortium name="Ensembl"/>
        </authorList>
    </citation>
    <scope>IDENTIFICATION</scope>
</reference>
<dbReference type="Bgee" id="ENSCSAG00000000605">
    <property type="expression patterns" value="Expressed in blood and 3 other cell types or tissues"/>
</dbReference>
<sequence length="49" mass="5308">LSRTRQSGSCLHSPRREGQRHPYHLATVVVVEAVALKGRSPTADAAKRG</sequence>
<accession>A0A0D9S962</accession>
<dbReference type="Proteomes" id="UP000029965">
    <property type="component" value="Chromosome 1"/>
</dbReference>
<dbReference type="Ensembl" id="ENSCSAT00000017930.1">
    <property type="protein sequence ID" value="ENSCSAP00000017401.1"/>
    <property type="gene ID" value="ENSCSAG00000000605.1"/>
</dbReference>
<dbReference type="AlphaFoldDB" id="A0A0D9S962"/>